<evidence type="ECO:0000313" key="1">
    <source>
        <dbReference type="EMBL" id="SHI27847.1"/>
    </source>
</evidence>
<accession>A0A1M5ZU86</accession>
<proteinExistence type="predicted"/>
<dbReference type="AlphaFoldDB" id="A0A1M5ZU86"/>
<dbReference type="Proteomes" id="UP000183954">
    <property type="component" value="Unassembled WGS sequence"/>
</dbReference>
<dbReference type="OrthoDB" id="9787613at2"/>
<sequence length="261" mass="29842">MKFARYLDQFLTKRGRLIISLVLVIAILITLDAYARGRFESEVMTSSEHFELSGLATQQAQEVLNEMESSYDRIGRDLKAQPEALIRVYVYNNRWAYGRATGHWGASGNIEGSKMIHILWVGEETGQVAIHEFAHTVTLQLLIEHEPQPLDAAKFDEKFASFPVWLWEGVAVYEANQAHNPMSFPYMKSGQYPSLQELSQTSKGAKIYDVGYTLVEFIESKWGHDRLIQLILEYGNAQKVLGVSDEQLSRLWSDFVRAKYQ</sequence>
<dbReference type="STRING" id="1121420.SAMN02746098_03679"/>
<gene>
    <name evidence="1" type="ORF">SAMN02746098_03679</name>
</gene>
<name>A0A1M5ZU86_9FIRM</name>
<keyword evidence="2" id="KW-1185">Reference proteome</keyword>
<dbReference type="RefSeq" id="WP_073031169.1">
    <property type="nucleotide sequence ID" value="NZ_FQXJ01000015.1"/>
</dbReference>
<evidence type="ECO:0000313" key="2">
    <source>
        <dbReference type="Proteomes" id="UP000183954"/>
    </source>
</evidence>
<organism evidence="1 2">
    <name type="scientific">Desulfosporosinus lacus DSM 15449</name>
    <dbReference type="NCBI Taxonomy" id="1121420"/>
    <lineage>
        <taxon>Bacteria</taxon>
        <taxon>Bacillati</taxon>
        <taxon>Bacillota</taxon>
        <taxon>Clostridia</taxon>
        <taxon>Eubacteriales</taxon>
        <taxon>Desulfitobacteriaceae</taxon>
        <taxon>Desulfosporosinus</taxon>
    </lineage>
</organism>
<protein>
    <recommendedName>
        <fullName evidence="3">Peptidase MA superfamily protein</fullName>
    </recommendedName>
</protein>
<evidence type="ECO:0008006" key="3">
    <source>
        <dbReference type="Google" id="ProtNLM"/>
    </source>
</evidence>
<dbReference type="EMBL" id="FQXJ01000015">
    <property type="protein sequence ID" value="SHI27847.1"/>
    <property type="molecule type" value="Genomic_DNA"/>
</dbReference>
<reference evidence="2" key="1">
    <citation type="submission" date="2016-11" db="EMBL/GenBank/DDBJ databases">
        <authorList>
            <person name="Varghese N."/>
            <person name="Submissions S."/>
        </authorList>
    </citation>
    <scope>NUCLEOTIDE SEQUENCE [LARGE SCALE GENOMIC DNA]</scope>
    <source>
        <strain evidence="2">DSM 15449</strain>
    </source>
</reference>